<dbReference type="PANTHER" id="PTHR35126:SF1">
    <property type="entry name" value="DUF3067 DOMAIN-CONTAINING PROTEIN"/>
    <property type="match status" value="1"/>
</dbReference>
<keyword evidence="1" id="KW-0472">Membrane</keyword>
<sequence>MRRTHEGLLLSAEDLPPAEWNSRSLFAGLLASFVVCVMTIAGLAGRSDRGYYVQTYSMVHLSPVVPRLHLPATPVVMPHRASHIMATAGPEAEDDIVSAIRMQISEGAKLSPTEVGPELTGEELLQLVVDKWGKKLDTRITKRKDRFWVEVMWTHADQKSFPLTMEQFEQQLDAVAWQLTNWRVQDQVRREIEQTEKRPWFARNKGKSVLLPLQLPPDADTEGW</sequence>
<dbReference type="Pfam" id="PF11267">
    <property type="entry name" value="DUF3067"/>
    <property type="match status" value="1"/>
</dbReference>
<reference evidence="3" key="1">
    <citation type="submission" date="2021-01" db="EMBL/GenBank/DDBJ databases">
        <authorList>
            <person name="Corre E."/>
            <person name="Pelletier E."/>
            <person name="Niang G."/>
            <person name="Scheremetjew M."/>
            <person name="Finn R."/>
            <person name="Kale V."/>
            <person name="Holt S."/>
            <person name="Cochrane G."/>
            <person name="Meng A."/>
            <person name="Brown T."/>
            <person name="Cohen L."/>
        </authorList>
    </citation>
    <scope>NUCLEOTIDE SEQUENCE</scope>
    <source>
        <strain evidence="3">NIES-381</strain>
    </source>
</reference>
<dbReference type="EMBL" id="HBGA01095839">
    <property type="protein sequence ID" value="CAD9024657.1"/>
    <property type="molecule type" value="Transcribed_RNA"/>
</dbReference>
<evidence type="ECO:0000313" key="2">
    <source>
        <dbReference type="EMBL" id="CAD9024657.1"/>
    </source>
</evidence>
<keyword evidence="1" id="KW-0812">Transmembrane</keyword>
<dbReference type="Gene3D" id="3.30.428.40">
    <property type="entry name" value="Protein of unknown function DUF3067"/>
    <property type="match status" value="1"/>
</dbReference>
<dbReference type="PANTHER" id="PTHR35126">
    <property type="entry name" value="SLR0598 PROTEIN"/>
    <property type="match status" value="1"/>
</dbReference>
<dbReference type="EMBL" id="HBGA01095840">
    <property type="protein sequence ID" value="CAD9024658.1"/>
    <property type="molecule type" value="Transcribed_RNA"/>
</dbReference>
<dbReference type="AlphaFoldDB" id="A0A6U8GA02"/>
<gene>
    <name evidence="2" type="ORF">EGYM00392_LOCUS35782</name>
    <name evidence="3" type="ORF">EGYM00392_LOCUS35783</name>
</gene>
<protein>
    <submittedName>
        <fullName evidence="3">Uncharacterized protein</fullName>
    </submittedName>
</protein>
<keyword evidence="1" id="KW-1133">Transmembrane helix</keyword>
<feature type="transmembrane region" description="Helical" evidence="1">
    <location>
        <begin position="25"/>
        <end position="44"/>
    </location>
</feature>
<dbReference type="InterPro" id="IPR021420">
    <property type="entry name" value="DUF3067"/>
</dbReference>
<name>A0A6U8GA02_9EUGL</name>
<evidence type="ECO:0000313" key="3">
    <source>
        <dbReference type="EMBL" id="CAD9024658.1"/>
    </source>
</evidence>
<organism evidence="3">
    <name type="scientific">Eutreptiella gymnastica</name>
    <dbReference type="NCBI Taxonomy" id="73025"/>
    <lineage>
        <taxon>Eukaryota</taxon>
        <taxon>Discoba</taxon>
        <taxon>Euglenozoa</taxon>
        <taxon>Euglenida</taxon>
        <taxon>Spirocuta</taxon>
        <taxon>Euglenophyceae</taxon>
        <taxon>Eutreptiales</taxon>
        <taxon>Eutreptiaceae</taxon>
        <taxon>Eutreptiella</taxon>
    </lineage>
</organism>
<proteinExistence type="predicted"/>
<evidence type="ECO:0000256" key="1">
    <source>
        <dbReference type="SAM" id="Phobius"/>
    </source>
</evidence>
<accession>A0A6U8GA02</accession>